<feature type="domain" description="Reverse transcriptase" evidence="1">
    <location>
        <begin position="2"/>
        <end position="99"/>
    </location>
</feature>
<accession>A0A6P7T730</accession>
<sequence>MNYRGITLTPIVVKIYNAFLLNRIQPQIERVLKKNQNGLRKTRSTSGQILTVRRMLEGVRAKNLNAVLLFVDFSKAFDSVRRDKMAEIITEYGIPDETINASRSRKYPAACLSDTSYTDDRVLFTDSTKATEHLLHLLENAAANIRLYVNEKKTEFITLNTSGEIRNIKQKPLKNGSNIMSPEKDIKSCIAKAWAAKDGLRTIWKDGLRTIWKDGLRTILGSERWS</sequence>
<keyword evidence="2" id="KW-1185">Reference proteome</keyword>
<dbReference type="InterPro" id="IPR043502">
    <property type="entry name" value="DNA/RNA_pol_sf"/>
</dbReference>
<dbReference type="CDD" id="cd01650">
    <property type="entry name" value="RT_nLTR_like"/>
    <property type="match status" value="1"/>
</dbReference>
<organism evidence="2 3">
    <name type="scientific">Octopus sinensis</name>
    <name type="common">East Asian common octopus</name>
    <dbReference type="NCBI Taxonomy" id="2607531"/>
    <lineage>
        <taxon>Eukaryota</taxon>
        <taxon>Metazoa</taxon>
        <taxon>Spiralia</taxon>
        <taxon>Lophotrochozoa</taxon>
        <taxon>Mollusca</taxon>
        <taxon>Cephalopoda</taxon>
        <taxon>Coleoidea</taxon>
        <taxon>Octopodiformes</taxon>
        <taxon>Octopoda</taxon>
        <taxon>Incirrata</taxon>
        <taxon>Octopodidae</taxon>
        <taxon>Octopus</taxon>
    </lineage>
</organism>
<evidence type="ECO:0000313" key="2">
    <source>
        <dbReference type="Proteomes" id="UP000515154"/>
    </source>
</evidence>
<name>A0A6P7T730_9MOLL</name>
<dbReference type="KEGG" id="osn:115220686"/>
<evidence type="ECO:0000313" key="3">
    <source>
        <dbReference type="RefSeq" id="XP_029646713.1"/>
    </source>
</evidence>
<reference evidence="3" key="1">
    <citation type="submission" date="2025-08" db="UniProtKB">
        <authorList>
            <consortium name="RefSeq"/>
        </authorList>
    </citation>
    <scope>IDENTIFICATION</scope>
</reference>
<dbReference type="RefSeq" id="XP_029646713.1">
    <property type="nucleotide sequence ID" value="XM_029790853.1"/>
</dbReference>
<dbReference type="InterPro" id="IPR000477">
    <property type="entry name" value="RT_dom"/>
</dbReference>
<proteinExistence type="predicted"/>
<evidence type="ECO:0000259" key="1">
    <source>
        <dbReference type="Pfam" id="PF00078"/>
    </source>
</evidence>
<dbReference type="PANTHER" id="PTHR47027:SF27">
    <property type="entry name" value="REVERSE TRANSCRIPTASE DOMAIN-CONTAINING PROTEIN"/>
    <property type="match status" value="1"/>
</dbReference>
<dbReference type="PANTHER" id="PTHR47027">
    <property type="entry name" value="REVERSE TRANSCRIPTASE DOMAIN-CONTAINING PROTEIN"/>
    <property type="match status" value="1"/>
</dbReference>
<dbReference type="Pfam" id="PF00078">
    <property type="entry name" value="RVT_1"/>
    <property type="match status" value="1"/>
</dbReference>
<protein>
    <submittedName>
        <fullName evidence="3">Uncharacterized protein LOC115220686</fullName>
    </submittedName>
</protein>
<dbReference type="Proteomes" id="UP000515154">
    <property type="component" value="Linkage group LG1"/>
</dbReference>
<dbReference type="AlphaFoldDB" id="A0A6P7T730"/>
<dbReference type="SUPFAM" id="SSF56672">
    <property type="entry name" value="DNA/RNA polymerases"/>
    <property type="match status" value="1"/>
</dbReference>
<gene>
    <name evidence="3" type="primary">LOC115220686</name>
</gene>